<sequence>MLTNGRSSWARMTKAFSKTDQQRSRRQYLHIGRVLLSGMMGLGPAHGDSLSSTTVLCVEPGDHGPLGVSRLYNFEQAATPALTHHGSFKVPQRGEEGDTARSWKDGCGRHRMPDFMFSGCTGRKGARRRICGHRLCLSEIYYARKGAARKRKEPTRRVSSRI</sequence>
<protein>
    <submittedName>
        <fullName evidence="2">Uncharacterized protein</fullName>
    </submittedName>
</protein>
<evidence type="ECO:0000256" key="1">
    <source>
        <dbReference type="SAM" id="MobiDB-lite"/>
    </source>
</evidence>
<dbReference type="EMBL" id="JAHMHQ010000001">
    <property type="protein sequence ID" value="KAK1656080.1"/>
    <property type="molecule type" value="Genomic_DNA"/>
</dbReference>
<reference evidence="2" key="1">
    <citation type="submission" date="2021-06" db="EMBL/GenBank/DDBJ databases">
        <title>Comparative genomics, transcriptomics and evolutionary studies reveal genomic signatures of adaptation to plant cell wall in hemibiotrophic fungi.</title>
        <authorList>
            <consortium name="DOE Joint Genome Institute"/>
            <person name="Baroncelli R."/>
            <person name="Diaz J.F."/>
            <person name="Benocci T."/>
            <person name="Peng M."/>
            <person name="Battaglia E."/>
            <person name="Haridas S."/>
            <person name="Andreopoulos W."/>
            <person name="Labutti K."/>
            <person name="Pangilinan J."/>
            <person name="Floch G.L."/>
            <person name="Makela M.R."/>
            <person name="Henrissat B."/>
            <person name="Grigoriev I.V."/>
            <person name="Crouch J.A."/>
            <person name="De Vries R.P."/>
            <person name="Sukno S.A."/>
            <person name="Thon M.R."/>
        </authorList>
    </citation>
    <scope>NUCLEOTIDE SEQUENCE</scope>
    <source>
        <strain evidence="2">CBS 102054</strain>
    </source>
</reference>
<feature type="region of interest" description="Disordered" evidence="1">
    <location>
        <begin position="1"/>
        <end position="24"/>
    </location>
</feature>
<proteinExistence type="predicted"/>
<dbReference type="RefSeq" id="XP_060452124.1">
    <property type="nucleotide sequence ID" value="XM_060581909.1"/>
</dbReference>
<dbReference type="AlphaFoldDB" id="A0AAJ0A7Q7"/>
<accession>A0AAJ0A7Q7</accession>
<keyword evidence="3" id="KW-1185">Reference proteome</keyword>
<comment type="caution">
    <text evidence="2">The sequence shown here is derived from an EMBL/GenBank/DDBJ whole genome shotgun (WGS) entry which is preliminary data.</text>
</comment>
<dbReference type="GeneID" id="85466771"/>
<dbReference type="Proteomes" id="UP001243989">
    <property type="component" value="Unassembled WGS sequence"/>
</dbReference>
<name>A0AAJ0A7Q7_9PEZI</name>
<organism evidence="2 3">
    <name type="scientific">Colletotrichum phormii</name>
    <dbReference type="NCBI Taxonomy" id="359342"/>
    <lineage>
        <taxon>Eukaryota</taxon>
        <taxon>Fungi</taxon>
        <taxon>Dikarya</taxon>
        <taxon>Ascomycota</taxon>
        <taxon>Pezizomycotina</taxon>
        <taxon>Sordariomycetes</taxon>
        <taxon>Hypocreomycetidae</taxon>
        <taxon>Glomerellales</taxon>
        <taxon>Glomerellaceae</taxon>
        <taxon>Colletotrichum</taxon>
        <taxon>Colletotrichum acutatum species complex</taxon>
    </lineage>
</organism>
<gene>
    <name evidence="2" type="ORF">BDP81DRAFT_15201</name>
</gene>
<evidence type="ECO:0000313" key="3">
    <source>
        <dbReference type="Proteomes" id="UP001243989"/>
    </source>
</evidence>
<evidence type="ECO:0000313" key="2">
    <source>
        <dbReference type="EMBL" id="KAK1656080.1"/>
    </source>
</evidence>